<comment type="caution">
    <text evidence="1">The sequence shown here is derived from an EMBL/GenBank/DDBJ whole genome shotgun (WGS) entry which is preliminary data.</text>
</comment>
<reference evidence="1" key="1">
    <citation type="journal article" date="2018" name="Genome Biol.">
        <title>SKESA: strategic k-mer extension for scrupulous assemblies.</title>
        <authorList>
            <person name="Souvorov A."/>
            <person name="Agarwala R."/>
            <person name="Lipman D.J."/>
        </authorList>
    </citation>
    <scope>NUCLEOTIDE SEQUENCE</scope>
    <source>
        <strain evidence="1">165-86</strain>
    </source>
</reference>
<organism evidence="1">
    <name type="scientific">Salmonella enterica subsp. salamae serovar 30:1,z28:z6</name>
    <dbReference type="NCBI Taxonomy" id="1967615"/>
    <lineage>
        <taxon>Bacteria</taxon>
        <taxon>Pseudomonadati</taxon>
        <taxon>Pseudomonadota</taxon>
        <taxon>Gammaproteobacteria</taxon>
        <taxon>Enterobacterales</taxon>
        <taxon>Enterobacteriaceae</taxon>
        <taxon>Salmonella</taxon>
    </lineage>
</organism>
<dbReference type="EMBL" id="DAATHJ010000037">
    <property type="protein sequence ID" value="HAE8612669.1"/>
    <property type="molecule type" value="Genomic_DNA"/>
</dbReference>
<sequence>MNQPQDFTALLNSLTPQEQQMLFTQLRGRIPIHPLEQQWNITAEFILEAIARSQDITKRGVRGIIAELCFDTYIIGAMKHKGWIQHQLFGDLPYDALISHPHVGEIKIQTKNQRLERGVPKYANGPMIKFNPYVEGWYVCETQKTRTGKNAEGLDTRPYRFGEFDILSVCLHPSSGDWTRFMFCPAYTLMPRATNPELIAVLQPVPPTRQGNWTDNLEEAIEWHLNRNR</sequence>
<protein>
    <submittedName>
        <fullName evidence="1">Uncharacterized protein</fullName>
    </submittedName>
</protein>
<accession>A0A737YCE8</accession>
<dbReference type="AlphaFoldDB" id="A0A737YCE8"/>
<reference evidence="1" key="2">
    <citation type="submission" date="2018-07" db="EMBL/GenBank/DDBJ databases">
        <authorList>
            <consortium name="NCBI Pathogen Detection Project"/>
        </authorList>
    </citation>
    <scope>NUCLEOTIDE SEQUENCE</scope>
    <source>
        <strain evidence="1">165-86</strain>
    </source>
</reference>
<name>A0A737YCE8_SALER</name>
<proteinExistence type="predicted"/>
<evidence type="ECO:0000313" key="1">
    <source>
        <dbReference type="EMBL" id="HAE8612669.1"/>
    </source>
</evidence>
<gene>
    <name evidence="1" type="ORF">G4W81_004389</name>
</gene>